<keyword evidence="1" id="KW-0175">Coiled coil</keyword>
<sequence length="408" mass="47299">MPSVEEQIFAERAVDRENRLKEEKARVEQEVNQGYAAYREKFAKEMEEAREKSRQITAEKREELLQLRSQQARELADLDAQLRATRQEKLALSKAEGKLEVDKRRAELEKIQQDLEIQSELRRSQLNDTSEIMKNGEKLRQEMLNRCRDDRKKETEVMNAKTLEMNQKLHETKLAGEKRIQQLDDKRSKEQKAHFLKKEKIISNRILTSSALTSSLALEDAFEQFKQKCKGLRDQHKKFCIQYDTIEPQLLRVHNSMIRGRKLKGDCEMRGLQSAVRVFNEKANEFLAEGSTDEEHFASRIGQVIEIIRQLRIDFNGIESKIESYEDEDEGEEKDGKGIGEQLVNIVDKMKEMGELMQLFNVIGRDHLKETLAIQMEQAQSSRHAAITAAPPPVYHSSTKVTPAITEE</sequence>
<dbReference type="AlphaFoldDB" id="G0MA42"/>
<feature type="coiled-coil region" evidence="1">
    <location>
        <begin position="10"/>
        <end position="95"/>
    </location>
</feature>
<dbReference type="eggNOG" id="ENOG502RR7K">
    <property type="taxonomic scope" value="Eukaryota"/>
</dbReference>
<evidence type="ECO:0000313" key="3">
    <source>
        <dbReference type="Proteomes" id="UP000008068"/>
    </source>
</evidence>
<dbReference type="FunCoup" id="G0MA42">
    <property type="interactions" value="372"/>
</dbReference>
<organism evidence="3">
    <name type="scientific">Caenorhabditis brenneri</name>
    <name type="common">Nematode worm</name>
    <dbReference type="NCBI Taxonomy" id="135651"/>
    <lineage>
        <taxon>Eukaryota</taxon>
        <taxon>Metazoa</taxon>
        <taxon>Ecdysozoa</taxon>
        <taxon>Nematoda</taxon>
        <taxon>Chromadorea</taxon>
        <taxon>Rhabditida</taxon>
        <taxon>Rhabditina</taxon>
        <taxon>Rhabditomorpha</taxon>
        <taxon>Rhabditoidea</taxon>
        <taxon>Rhabditidae</taxon>
        <taxon>Peloderinae</taxon>
        <taxon>Caenorhabditis</taxon>
    </lineage>
</organism>
<dbReference type="InParanoid" id="G0MA42"/>
<dbReference type="OMA" id="ERWILNG"/>
<proteinExistence type="predicted"/>
<dbReference type="OrthoDB" id="5830088at2759"/>
<name>G0MA42_CAEBE</name>
<protein>
    <submittedName>
        <fullName evidence="2">Uncharacterized protein</fullName>
    </submittedName>
</protein>
<evidence type="ECO:0000256" key="1">
    <source>
        <dbReference type="SAM" id="Coils"/>
    </source>
</evidence>
<dbReference type="EMBL" id="GL379787">
    <property type="protein sequence ID" value="EGT31165.1"/>
    <property type="molecule type" value="Genomic_DNA"/>
</dbReference>
<gene>
    <name evidence="2" type="ORF">CAEBREN_20225</name>
</gene>
<keyword evidence="3" id="KW-1185">Reference proteome</keyword>
<dbReference type="STRING" id="135651.G0MA42"/>
<dbReference type="Proteomes" id="UP000008068">
    <property type="component" value="Unassembled WGS sequence"/>
</dbReference>
<accession>G0MA42</accession>
<reference evidence="3" key="1">
    <citation type="submission" date="2011-07" db="EMBL/GenBank/DDBJ databases">
        <authorList>
            <consortium name="Caenorhabditis brenneri Sequencing and Analysis Consortium"/>
            <person name="Wilson R.K."/>
        </authorList>
    </citation>
    <scope>NUCLEOTIDE SEQUENCE [LARGE SCALE GENOMIC DNA]</scope>
    <source>
        <strain evidence="3">PB2801</strain>
    </source>
</reference>
<dbReference type="HOGENOM" id="CLU_687422_0_0_1"/>
<evidence type="ECO:0000313" key="2">
    <source>
        <dbReference type="EMBL" id="EGT31165.1"/>
    </source>
</evidence>